<dbReference type="InterPro" id="IPR017850">
    <property type="entry name" value="Alkaline_phosphatase_core_sf"/>
</dbReference>
<organism evidence="3 4">
    <name type="scientific">Mucilaginibacter lappiensis</name>
    <dbReference type="NCBI Taxonomy" id="354630"/>
    <lineage>
        <taxon>Bacteria</taxon>
        <taxon>Pseudomonadati</taxon>
        <taxon>Bacteroidota</taxon>
        <taxon>Sphingobacteriia</taxon>
        <taxon>Sphingobacteriales</taxon>
        <taxon>Sphingobacteriaceae</taxon>
        <taxon>Mucilaginibacter</taxon>
    </lineage>
</organism>
<dbReference type="RefSeq" id="WP_183585135.1">
    <property type="nucleotide sequence ID" value="NZ_JACHCA010000001.1"/>
</dbReference>
<dbReference type="Proteomes" id="UP000548326">
    <property type="component" value="Unassembled WGS sequence"/>
</dbReference>
<evidence type="ECO:0000259" key="2">
    <source>
        <dbReference type="Pfam" id="PF01676"/>
    </source>
</evidence>
<dbReference type="GO" id="GO:0046872">
    <property type="term" value="F:metal ion binding"/>
    <property type="evidence" value="ECO:0007669"/>
    <property type="project" value="InterPro"/>
</dbReference>
<evidence type="ECO:0000256" key="1">
    <source>
        <dbReference type="SAM" id="SignalP"/>
    </source>
</evidence>
<feature type="chain" id="PRO_5033003958" description="Metalloenzyme domain-containing protein" evidence="1">
    <location>
        <begin position="21"/>
        <end position="365"/>
    </location>
</feature>
<sequence length="365" mass="41169">MKKLSFLLMFLLLTGITASAQKAAADKAANIIIVSIDGLRWHEVFQGAEKALILNKRYNSQDSVQRIKKYWSEDQQERRAKLMPFVWSIFAKDGQLYGNRDLGSPVNVKNPYWFSYPGRSENLTGYADPKVNSNDYPDNPNKNVLEFIDQQKGYKGKVVAFASWDAVARIINRNRNGIMVNNPFEDIKGDNLTEAEKLANEIQHYEPQIWGDGERLDATTYALAKSYIKAKHPKVVYLDLADTDDHAHGGNYDLYLDAIHNIDAMISSLWNYMQKDSFYKNNTTIIVMPDHGRGEGKQWTSHGASIPHANDTWLMAMGPKIKPLGEVKNNGQIYQDQYAKTIAKLLGFNFTSVNPIGAVIGSIAQ</sequence>
<keyword evidence="1" id="KW-0732">Signal</keyword>
<dbReference type="AlphaFoldDB" id="A0A841J746"/>
<dbReference type="Pfam" id="PF01676">
    <property type="entry name" value="Metalloenzyme"/>
    <property type="match status" value="1"/>
</dbReference>
<gene>
    <name evidence="3" type="ORF">HDF22_000273</name>
</gene>
<name>A0A841J746_9SPHI</name>
<dbReference type="EMBL" id="JACHCA010000001">
    <property type="protein sequence ID" value="MBB6126172.1"/>
    <property type="molecule type" value="Genomic_DNA"/>
</dbReference>
<protein>
    <recommendedName>
        <fullName evidence="2">Metalloenzyme domain-containing protein</fullName>
    </recommendedName>
</protein>
<feature type="domain" description="Metalloenzyme" evidence="2">
    <location>
        <begin position="226"/>
        <end position="303"/>
    </location>
</feature>
<comment type="caution">
    <text evidence="3">The sequence shown here is derived from an EMBL/GenBank/DDBJ whole genome shotgun (WGS) entry which is preliminary data.</text>
</comment>
<dbReference type="GO" id="GO:0003824">
    <property type="term" value="F:catalytic activity"/>
    <property type="evidence" value="ECO:0007669"/>
    <property type="project" value="InterPro"/>
</dbReference>
<evidence type="ECO:0000313" key="4">
    <source>
        <dbReference type="Proteomes" id="UP000548326"/>
    </source>
</evidence>
<dbReference type="SUPFAM" id="SSF53649">
    <property type="entry name" value="Alkaline phosphatase-like"/>
    <property type="match status" value="1"/>
</dbReference>
<evidence type="ECO:0000313" key="3">
    <source>
        <dbReference type="EMBL" id="MBB6126172.1"/>
    </source>
</evidence>
<feature type="signal peptide" evidence="1">
    <location>
        <begin position="1"/>
        <end position="20"/>
    </location>
</feature>
<dbReference type="Gene3D" id="3.40.720.10">
    <property type="entry name" value="Alkaline Phosphatase, subunit A"/>
    <property type="match status" value="1"/>
</dbReference>
<reference evidence="3 4" key="1">
    <citation type="submission" date="2020-08" db="EMBL/GenBank/DDBJ databases">
        <title>Genomic Encyclopedia of Type Strains, Phase IV (KMG-V): Genome sequencing to study the core and pangenomes of soil and plant-associated prokaryotes.</title>
        <authorList>
            <person name="Whitman W."/>
        </authorList>
    </citation>
    <scope>NUCLEOTIDE SEQUENCE [LARGE SCALE GENOMIC DNA]</scope>
    <source>
        <strain evidence="3 4">MP601</strain>
    </source>
</reference>
<accession>A0A841J746</accession>
<dbReference type="InterPro" id="IPR006124">
    <property type="entry name" value="Metalloenzyme"/>
</dbReference>
<proteinExistence type="predicted"/>